<proteinExistence type="predicted"/>
<protein>
    <submittedName>
        <fullName evidence="1">Uncharacterized protein</fullName>
    </submittedName>
</protein>
<accession>A0A5J4VWA4</accession>
<sequence length="93" mass="10917">MEKDDVPEDNVDLLEQPFTINTRIQLDPWAKAIEQSDVAQTWRDKVNLRILEPVKHKIAIKRDSEVQLSLSKIIQQKLEDDVIIQVTNFFVKF</sequence>
<evidence type="ECO:0000313" key="1">
    <source>
        <dbReference type="EMBL" id="KAA6386559.1"/>
    </source>
</evidence>
<dbReference type="Proteomes" id="UP000324800">
    <property type="component" value="Unassembled WGS sequence"/>
</dbReference>
<gene>
    <name evidence="1" type="ORF">EZS28_017915</name>
</gene>
<evidence type="ECO:0000313" key="2">
    <source>
        <dbReference type="Proteomes" id="UP000324800"/>
    </source>
</evidence>
<dbReference type="EMBL" id="SNRW01004750">
    <property type="protein sequence ID" value="KAA6386559.1"/>
    <property type="molecule type" value="Genomic_DNA"/>
</dbReference>
<comment type="caution">
    <text evidence="1">The sequence shown here is derived from an EMBL/GenBank/DDBJ whole genome shotgun (WGS) entry which is preliminary data.</text>
</comment>
<name>A0A5J4VWA4_9EUKA</name>
<dbReference type="AlphaFoldDB" id="A0A5J4VWA4"/>
<reference evidence="1 2" key="1">
    <citation type="submission" date="2019-03" db="EMBL/GenBank/DDBJ databases">
        <title>Single cell metagenomics reveals metabolic interactions within the superorganism composed of flagellate Streblomastix strix and complex community of Bacteroidetes bacteria on its surface.</title>
        <authorList>
            <person name="Treitli S.C."/>
            <person name="Kolisko M."/>
            <person name="Husnik F."/>
            <person name="Keeling P."/>
            <person name="Hampl V."/>
        </authorList>
    </citation>
    <scope>NUCLEOTIDE SEQUENCE [LARGE SCALE GENOMIC DNA]</scope>
    <source>
        <strain evidence="1">ST1C</strain>
    </source>
</reference>
<organism evidence="1 2">
    <name type="scientific">Streblomastix strix</name>
    <dbReference type="NCBI Taxonomy" id="222440"/>
    <lineage>
        <taxon>Eukaryota</taxon>
        <taxon>Metamonada</taxon>
        <taxon>Preaxostyla</taxon>
        <taxon>Oxymonadida</taxon>
        <taxon>Streblomastigidae</taxon>
        <taxon>Streblomastix</taxon>
    </lineage>
</organism>